<dbReference type="PANTHER" id="PTHR34477">
    <property type="entry name" value="UPF0213 PROTEIN YHBQ"/>
    <property type="match status" value="1"/>
</dbReference>
<proteinExistence type="inferred from homology"/>
<dbReference type="InterPro" id="IPR000305">
    <property type="entry name" value="GIY-YIG_endonuc"/>
</dbReference>
<dbReference type="CDD" id="cd10456">
    <property type="entry name" value="GIY-YIG_UPF0213"/>
    <property type="match status" value="1"/>
</dbReference>
<dbReference type="InterPro" id="IPR035901">
    <property type="entry name" value="GIY-YIG_endonuc_sf"/>
</dbReference>
<dbReference type="Pfam" id="PF01541">
    <property type="entry name" value="GIY-YIG"/>
    <property type="match status" value="1"/>
</dbReference>
<accession>A0A2M8DMH6</accession>
<dbReference type="AlphaFoldDB" id="A0A2M8DMH6"/>
<reference evidence="4" key="1">
    <citation type="submission" date="2017-09" db="EMBL/GenBank/DDBJ databases">
        <title>Depth-based differentiation of microbial function through sediment-hosted aquifers and enrichment of novel symbionts in the deep terrestrial subsurface.</title>
        <authorList>
            <person name="Probst A.J."/>
            <person name="Ladd B."/>
            <person name="Jarett J.K."/>
            <person name="Geller-Mcgrath D.E."/>
            <person name="Sieber C.M.K."/>
            <person name="Emerson J.B."/>
            <person name="Anantharaman K."/>
            <person name="Thomas B.C."/>
            <person name="Malmstrom R."/>
            <person name="Stieglmeier M."/>
            <person name="Klingl A."/>
            <person name="Woyke T."/>
            <person name="Ryan C.M."/>
            <person name="Banfield J.F."/>
        </authorList>
    </citation>
    <scope>NUCLEOTIDE SEQUENCE [LARGE SCALE GENOMIC DNA]</scope>
</reference>
<sequence>MTFVYIIKCRNGVYYTGITWNLEKRIKEHNLGIKTPIQKSRRPVRLVYWEKFENRKEAAKREREIKGWRREKKEKLIKSKKFIPRYLG</sequence>
<dbReference type="SMART" id="SM00465">
    <property type="entry name" value="GIYc"/>
    <property type="match status" value="1"/>
</dbReference>
<dbReference type="InterPro" id="IPR050190">
    <property type="entry name" value="UPF0213_domain"/>
</dbReference>
<evidence type="ECO:0000256" key="1">
    <source>
        <dbReference type="ARBA" id="ARBA00007435"/>
    </source>
</evidence>
<dbReference type="SUPFAM" id="SSF82771">
    <property type="entry name" value="GIY-YIG endonuclease"/>
    <property type="match status" value="1"/>
</dbReference>
<feature type="domain" description="GIY-YIG" evidence="2">
    <location>
        <begin position="1"/>
        <end position="75"/>
    </location>
</feature>
<dbReference type="PANTHER" id="PTHR34477:SF1">
    <property type="entry name" value="UPF0213 PROTEIN YHBQ"/>
    <property type="match status" value="1"/>
</dbReference>
<evidence type="ECO:0000313" key="4">
    <source>
        <dbReference type="Proteomes" id="UP000228875"/>
    </source>
</evidence>
<dbReference type="EMBL" id="PFTB01000053">
    <property type="protein sequence ID" value="PJB99313.1"/>
    <property type="molecule type" value="Genomic_DNA"/>
</dbReference>
<name>A0A2M8DMH6_9BACT</name>
<dbReference type="Gene3D" id="3.40.1440.10">
    <property type="entry name" value="GIY-YIG endonuclease"/>
    <property type="match status" value="1"/>
</dbReference>
<protein>
    <recommendedName>
        <fullName evidence="2">GIY-YIG domain-containing protein</fullName>
    </recommendedName>
</protein>
<evidence type="ECO:0000313" key="3">
    <source>
        <dbReference type="EMBL" id="PJB99313.1"/>
    </source>
</evidence>
<organism evidence="3 4">
    <name type="scientific">Candidatus Nealsonbacteria bacterium CG_4_9_14_0_8_um_filter_35_12</name>
    <dbReference type="NCBI Taxonomy" id="1974692"/>
    <lineage>
        <taxon>Bacteria</taxon>
        <taxon>Candidatus Nealsoniibacteriota</taxon>
    </lineage>
</organism>
<comment type="caution">
    <text evidence="3">The sequence shown here is derived from an EMBL/GenBank/DDBJ whole genome shotgun (WGS) entry which is preliminary data.</text>
</comment>
<evidence type="ECO:0000259" key="2">
    <source>
        <dbReference type="PROSITE" id="PS50164"/>
    </source>
</evidence>
<comment type="similarity">
    <text evidence="1">Belongs to the UPF0213 family.</text>
</comment>
<dbReference type="PROSITE" id="PS50164">
    <property type="entry name" value="GIY_YIG"/>
    <property type="match status" value="1"/>
</dbReference>
<dbReference type="Proteomes" id="UP000228875">
    <property type="component" value="Unassembled WGS sequence"/>
</dbReference>
<gene>
    <name evidence="3" type="ORF">CO077_02395</name>
</gene>